<dbReference type="AlphaFoldDB" id="A0A9Y2IBM1"/>
<dbReference type="InterPro" id="IPR051122">
    <property type="entry name" value="SDR_DHRS6-like"/>
</dbReference>
<reference evidence="4 5" key="1">
    <citation type="submission" date="2023-06" db="EMBL/GenBank/DDBJ databases">
        <authorList>
            <person name="Oyuntsetseg B."/>
            <person name="Kim S.B."/>
        </authorList>
    </citation>
    <scope>NUCLEOTIDE SEQUENCE [LARGE SCALE GENOMIC DNA]</scope>
    <source>
        <strain evidence="4 5">2-15</strain>
    </source>
</reference>
<keyword evidence="3" id="KW-0520">NAD</keyword>
<evidence type="ECO:0000256" key="1">
    <source>
        <dbReference type="ARBA" id="ARBA00006484"/>
    </source>
</evidence>
<proteinExistence type="inferred from homology"/>
<dbReference type="Gene3D" id="3.40.50.720">
    <property type="entry name" value="NAD(P)-binding Rossmann-like Domain"/>
    <property type="match status" value="1"/>
</dbReference>
<comment type="similarity">
    <text evidence="1">Belongs to the short-chain dehydrogenases/reductases (SDR) family.</text>
</comment>
<keyword evidence="2" id="KW-0560">Oxidoreductase</keyword>
<dbReference type="SUPFAM" id="SSF51735">
    <property type="entry name" value="NAD(P)-binding Rossmann-fold domains"/>
    <property type="match status" value="1"/>
</dbReference>
<keyword evidence="5" id="KW-1185">Reference proteome</keyword>
<dbReference type="Pfam" id="PF13561">
    <property type="entry name" value="adh_short_C2"/>
    <property type="match status" value="1"/>
</dbReference>
<dbReference type="InterPro" id="IPR036291">
    <property type="entry name" value="NAD(P)-bd_dom_sf"/>
</dbReference>
<evidence type="ECO:0000256" key="3">
    <source>
        <dbReference type="ARBA" id="ARBA00023027"/>
    </source>
</evidence>
<sequence>MDLKLRGRRALVTGASKGIGAAVAEALAAEGSHLHLAARSGEALEALARKLREAHGVEVTVHVVDLRETADLERLAEATADADILVNNAGDIPAGTLDQVGPDRWRHAWDLKVFGYVDLTRLVYARLREQGRGVIVNVIGAGGERPKPEYIAGGAGNAALMAFTRALGAEGPGDGVRVVGVNPGPVATERITTMRAANDDVDASFAALPSRRVAEPDEVADLVAFLASARADYISGTIVTIDGGLSAAS</sequence>
<organism evidence="4 5">
    <name type="scientific">Amycolatopsis carbonis</name>
    <dbReference type="NCBI Taxonomy" id="715471"/>
    <lineage>
        <taxon>Bacteria</taxon>
        <taxon>Bacillati</taxon>
        <taxon>Actinomycetota</taxon>
        <taxon>Actinomycetes</taxon>
        <taxon>Pseudonocardiales</taxon>
        <taxon>Pseudonocardiaceae</taxon>
        <taxon>Amycolatopsis</taxon>
    </lineage>
</organism>
<accession>A0A9Y2IBM1</accession>
<dbReference type="NCBIfam" id="NF004779">
    <property type="entry name" value="PRK06125.1"/>
    <property type="match status" value="1"/>
</dbReference>
<evidence type="ECO:0000313" key="4">
    <source>
        <dbReference type="EMBL" id="WIX75388.1"/>
    </source>
</evidence>
<dbReference type="PANTHER" id="PTHR43477">
    <property type="entry name" value="DIHYDROANTICAPSIN 7-DEHYDROGENASE"/>
    <property type="match status" value="1"/>
</dbReference>
<dbReference type="RefSeq" id="WP_285966160.1">
    <property type="nucleotide sequence ID" value="NZ_CP127294.1"/>
</dbReference>
<dbReference type="InterPro" id="IPR002347">
    <property type="entry name" value="SDR_fam"/>
</dbReference>
<dbReference type="KEGG" id="acab:QRX50_28140"/>
<dbReference type="Proteomes" id="UP001236014">
    <property type="component" value="Chromosome"/>
</dbReference>
<evidence type="ECO:0000313" key="5">
    <source>
        <dbReference type="Proteomes" id="UP001236014"/>
    </source>
</evidence>
<evidence type="ECO:0000256" key="2">
    <source>
        <dbReference type="ARBA" id="ARBA00023002"/>
    </source>
</evidence>
<dbReference type="PANTHER" id="PTHR43477:SF4">
    <property type="entry name" value="DEHYDROGENASE_REDUCTASE SDR FAMILY MEMBER 6"/>
    <property type="match status" value="1"/>
</dbReference>
<name>A0A9Y2IBM1_9PSEU</name>
<gene>
    <name evidence="4" type="ORF">QRX50_28140</name>
</gene>
<dbReference type="EMBL" id="CP127294">
    <property type="protein sequence ID" value="WIX75388.1"/>
    <property type="molecule type" value="Genomic_DNA"/>
</dbReference>
<protein>
    <submittedName>
        <fullName evidence="4">Short-chain dehydrogenase/reductase</fullName>
    </submittedName>
</protein>
<dbReference type="GO" id="GO:0016491">
    <property type="term" value="F:oxidoreductase activity"/>
    <property type="evidence" value="ECO:0007669"/>
    <property type="project" value="UniProtKB-KW"/>
</dbReference>
<dbReference type="PRINTS" id="PR00081">
    <property type="entry name" value="GDHRDH"/>
</dbReference>